<proteinExistence type="predicted"/>
<reference evidence="2" key="1">
    <citation type="journal article" date="2021" name="BMC Genomics">
        <title>Chromosome-level genome assembly and manually-curated proteome of model necrotroph Parastagonospora nodorum Sn15 reveals a genome-wide trove of candidate effector homologs, and redundancy of virulence-related functions within an accessory chromosome.</title>
        <authorList>
            <person name="Bertazzoni S."/>
            <person name="Jones D.A.B."/>
            <person name="Phan H.T."/>
            <person name="Tan K.-C."/>
            <person name="Hane J.K."/>
        </authorList>
    </citation>
    <scope>NUCLEOTIDE SEQUENCE [LARGE SCALE GENOMIC DNA]</scope>
    <source>
        <strain evidence="2">SN15 / ATCC MYA-4574 / FGSC 10173)</strain>
    </source>
</reference>
<name>A0A7U2F4C7_PHANO</name>
<evidence type="ECO:0000313" key="2">
    <source>
        <dbReference type="Proteomes" id="UP000663193"/>
    </source>
</evidence>
<accession>A0A7U2F4C7</accession>
<protein>
    <submittedName>
        <fullName evidence="1">Uncharacterized protein</fullName>
    </submittedName>
</protein>
<organism evidence="1 2">
    <name type="scientific">Phaeosphaeria nodorum (strain SN15 / ATCC MYA-4574 / FGSC 10173)</name>
    <name type="common">Glume blotch fungus</name>
    <name type="synonym">Parastagonospora nodorum</name>
    <dbReference type="NCBI Taxonomy" id="321614"/>
    <lineage>
        <taxon>Eukaryota</taxon>
        <taxon>Fungi</taxon>
        <taxon>Dikarya</taxon>
        <taxon>Ascomycota</taxon>
        <taxon>Pezizomycotina</taxon>
        <taxon>Dothideomycetes</taxon>
        <taxon>Pleosporomycetidae</taxon>
        <taxon>Pleosporales</taxon>
        <taxon>Pleosporineae</taxon>
        <taxon>Phaeosphaeriaceae</taxon>
        <taxon>Parastagonospora</taxon>
    </lineage>
</organism>
<dbReference type="Proteomes" id="UP000663193">
    <property type="component" value="Chromosome 8"/>
</dbReference>
<gene>
    <name evidence="1" type="ORF">JI435_435730</name>
</gene>
<dbReference type="VEuPathDB" id="FungiDB:JI435_435730"/>
<dbReference type="EMBL" id="CP069030">
    <property type="protein sequence ID" value="QRC98469.1"/>
    <property type="molecule type" value="Genomic_DNA"/>
</dbReference>
<dbReference type="AlphaFoldDB" id="A0A7U2F4C7"/>
<keyword evidence="2" id="KW-1185">Reference proteome</keyword>
<sequence>MTQRMVYVVIVAMTLWDFEPKIRYAEGREHGLIRWSLGYKVVYPAPGQANALAKHEDVWDFAQEQFKEVKIQGSQGSNYVIFFASIT</sequence>
<evidence type="ECO:0000313" key="1">
    <source>
        <dbReference type="EMBL" id="QRC98469.1"/>
    </source>
</evidence>